<dbReference type="InterPro" id="IPR016163">
    <property type="entry name" value="Ald_DH_C"/>
</dbReference>
<dbReference type="Gene3D" id="3.40.605.10">
    <property type="entry name" value="Aldehyde Dehydrogenase, Chain A, domain 1"/>
    <property type="match status" value="1"/>
</dbReference>
<keyword evidence="3" id="KW-1185">Reference proteome</keyword>
<evidence type="ECO:0000313" key="2">
    <source>
        <dbReference type="EMBL" id="GMI20308.1"/>
    </source>
</evidence>
<proteinExistence type="predicted"/>
<feature type="domain" description="Aldehyde dehydrogenase" evidence="1">
    <location>
        <begin position="55"/>
        <end position="375"/>
    </location>
</feature>
<protein>
    <recommendedName>
        <fullName evidence="1">Aldehyde dehydrogenase domain-containing protein</fullName>
    </recommendedName>
</protein>
<reference evidence="2" key="1">
    <citation type="submission" date="2022-07" db="EMBL/GenBank/DDBJ databases">
        <title>Genome analysis of Parmales, a sister group of diatoms, reveals the evolutionary specialization of diatoms from phago-mixotrophs to photoautotrophs.</title>
        <authorList>
            <person name="Ban H."/>
            <person name="Sato S."/>
            <person name="Yoshikawa S."/>
            <person name="Kazumasa Y."/>
            <person name="Nakamura Y."/>
            <person name="Ichinomiya M."/>
            <person name="Saitoh K."/>
            <person name="Sato N."/>
            <person name="Blanc-Mathieu R."/>
            <person name="Endo H."/>
            <person name="Kuwata A."/>
            <person name="Ogata H."/>
        </authorList>
    </citation>
    <scope>NUCLEOTIDE SEQUENCE</scope>
</reference>
<dbReference type="EMBL" id="BRXZ01008040">
    <property type="protein sequence ID" value="GMI20308.1"/>
    <property type="molecule type" value="Genomic_DNA"/>
</dbReference>
<dbReference type="AlphaFoldDB" id="A0A9W7FVT3"/>
<dbReference type="InterPro" id="IPR015590">
    <property type="entry name" value="Aldehyde_DH_dom"/>
</dbReference>
<accession>A0A9W7FVT3</accession>
<dbReference type="SUPFAM" id="SSF53720">
    <property type="entry name" value="ALDH-like"/>
    <property type="match status" value="1"/>
</dbReference>
<dbReference type="OrthoDB" id="40137at2759"/>
<dbReference type="Proteomes" id="UP001165082">
    <property type="component" value="Unassembled WGS sequence"/>
</dbReference>
<dbReference type="InterPro" id="IPR016162">
    <property type="entry name" value="Ald_DH_N"/>
</dbReference>
<evidence type="ECO:0000259" key="1">
    <source>
        <dbReference type="Pfam" id="PF00171"/>
    </source>
</evidence>
<comment type="caution">
    <text evidence="2">The sequence shown here is derived from an EMBL/GenBank/DDBJ whole genome shotgun (WGS) entry which is preliminary data.</text>
</comment>
<name>A0A9W7FVT3_9STRA</name>
<organism evidence="2 3">
    <name type="scientific">Triparma retinervis</name>
    <dbReference type="NCBI Taxonomy" id="2557542"/>
    <lineage>
        <taxon>Eukaryota</taxon>
        <taxon>Sar</taxon>
        <taxon>Stramenopiles</taxon>
        <taxon>Ochrophyta</taxon>
        <taxon>Bolidophyceae</taxon>
        <taxon>Parmales</taxon>
        <taxon>Triparmaceae</taxon>
        <taxon>Triparma</taxon>
    </lineage>
</organism>
<dbReference type="InterPro" id="IPR016161">
    <property type="entry name" value="Ald_DH/histidinol_DH"/>
</dbReference>
<dbReference type="Pfam" id="PF00171">
    <property type="entry name" value="Aldedh"/>
    <property type="match status" value="1"/>
</dbReference>
<gene>
    <name evidence="2" type="ORF">TrRE_jg10140</name>
</gene>
<dbReference type="Gene3D" id="3.40.309.10">
    <property type="entry name" value="Aldehyde Dehydrogenase, Chain A, domain 2"/>
    <property type="match status" value="1"/>
</dbReference>
<sequence length="480" mass="50837">MGTTIRGFLEGYIKSVSPNLAPVDVTKQTSFGPAAPGTTFQVVVETGTPAAEAAAAEESLRAKPGTVTVVLGVGNQPFLTLIDTLQRVFYYGETCLIKQHPLRAYLSSPYRALLGPLIAENIVHMVQDEGIPATVAILKDSRVGHVHMTGAERTANAIERTLAENPSSPALTSELGCSTPWILAPAKYTEAELKKAALAAVVQKKLNGGSNCLDLQVLVVGSDWAQKKDFLGEVKIQCLETHTPACYYPGVNKTYEDMKSHYEKKGKALLSGSTCNDVTIVDCGVFGKPDFDNYATVNEAFCPILAWVEVEGGLPAMVDFCNSKEICGSLSCTLLSPASADSEQVEAALGNLQYGTVAHNISQLLGYTSLGLGGMWGAYPGEPRSGVGVVGNLYGVKGAVKQIVRNNNGLAKMLSDVSIPPLLADVLHKALNVGGGRLGAVGTLGRIWWMLIRRATHNVGVTIRLIDANARLPGSAVVTE</sequence>
<dbReference type="GO" id="GO:0016620">
    <property type="term" value="F:oxidoreductase activity, acting on the aldehyde or oxo group of donors, NAD or NADP as acceptor"/>
    <property type="evidence" value="ECO:0007669"/>
    <property type="project" value="InterPro"/>
</dbReference>
<evidence type="ECO:0000313" key="3">
    <source>
        <dbReference type="Proteomes" id="UP001165082"/>
    </source>
</evidence>